<dbReference type="InterPro" id="IPR050624">
    <property type="entry name" value="HTH-type_Tx_Regulator"/>
</dbReference>
<name>A0A2V1GYA7_9GAMM</name>
<dbReference type="PANTHER" id="PTHR43479:SF11">
    <property type="entry name" value="ACREF_ENVCD OPERON REPRESSOR-RELATED"/>
    <property type="match status" value="1"/>
</dbReference>
<comment type="caution">
    <text evidence="4">The sequence shown here is derived from an EMBL/GenBank/DDBJ whole genome shotgun (WGS) entry which is preliminary data.</text>
</comment>
<reference evidence="4 5" key="1">
    <citation type="submission" date="2018-04" db="EMBL/GenBank/DDBJ databases">
        <title>Thalassorhabdus spongiae gen. nov., sp. nov., isolated from a marine sponge in South-West Iceland.</title>
        <authorList>
            <person name="Knobloch S."/>
            <person name="Daussin A."/>
            <person name="Johannsson R."/>
            <person name="Marteinsson V.T."/>
        </authorList>
    </citation>
    <scope>NUCLEOTIDE SEQUENCE [LARGE SCALE GENOMIC DNA]</scope>
    <source>
        <strain evidence="4 5">Hp12</strain>
    </source>
</reference>
<dbReference type="GO" id="GO:0003677">
    <property type="term" value="F:DNA binding"/>
    <property type="evidence" value="ECO:0007669"/>
    <property type="project" value="UniProtKB-UniRule"/>
</dbReference>
<keyword evidence="5" id="KW-1185">Reference proteome</keyword>
<protein>
    <submittedName>
        <fullName evidence="4">TetR/AcrR family transcriptional regulator</fullName>
    </submittedName>
</protein>
<dbReference type="PRINTS" id="PR00455">
    <property type="entry name" value="HTHTETR"/>
</dbReference>
<dbReference type="AlphaFoldDB" id="A0A2V1GYA7"/>
<dbReference type="Pfam" id="PF00440">
    <property type="entry name" value="TetR_N"/>
    <property type="match status" value="1"/>
</dbReference>
<dbReference type="InterPro" id="IPR001647">
    <property type="entry name" value="HTH_TetR"/>
</dbReference>
<keyword evidence="1 2" id="KW-0238">DNA-binding</keyword>
<evidence type="ECO:0000313" key="5">
    <source>
        <dbReference type="Proteomes" id="UP000244906"/>
    </source>
</evidence>
<evidence type="ECO:0000259" key="3">
    <source>
        <dbReference type="PROSITE" id="PS50977"/>
    </source>
</evidence>
<gene>
    <name evidence="4" type="ORF">DC094_08635</name>
</gene>
<dbReference type="Gene3D" id="1.10.357.10">
    <property type="entry name" value="Tetracycline Repressor, domain 2"/>
    <property type="match status" value="1"/>
</dbReference>
<accession>A0A2V1GYA7</accession>
<dbReference type="Proteomes" id="UP000244906">
    <property type="component" value="Unassembled WGS sequence"/>
</dbReference>
<dbReference type="OrthoDB" id="9816320at2"/>
<dbReference type="EMBL" id="QDDL01000002">
    <property type="protein sequence ID" value="PVZ70633.1"/>
    <property type="molecule type" value="Genomic_DNA"/>
</dbReference>
<feature type="DNA-binding region" description="H-T-H motif" evidence="2">
    <location>
        <begin position="39"/>
        <end position="58"/>
    </location>
</feature>
<dbReference type="InterPro" id="IPR009057">
    <property type="entry name" value="Homeodomain-like_sf"/>
</dbReference>
<dbReference type="SUPFAM" id="SSF46689">
    <property type="entry name" value="Homeodomain-like"/>
    <property type="match status" value="1"/>
</dbReference>
<dbReference type="PROSITE" id="PS50977">
    <property type="entry name" value="HTH_TETR_2"/>
    <property type="match status" value="1"/>
</dbReference>
<feature type="domain" description="HTH tetR-type" evidence="3">
    <location>
        <begin position="16"/>
        <end position="76"/>
    </location>
</feature>
<dbReference type="InterPro" id="IPR041669">
    <property type="entry name" value="TetR_C_15"/>
</dbReference>
<evidence type="ECO:0000313" key="4">
    <source>
        <dbReference type="EMBL" id="PVZ70633.1"/>
    </source>
</evidence>
<evidence type="ECO:0000256" key="1">
    <source>
        <dbReference type="ARBA" id="ARBA00023125"/>
    </source>
</evidence>
<dbReference type="PANTHER" id="PTHR43479">
    <property type="entry name" value="ACREF/ENVCD OPERON REPRESSOR-RELATED"/>
    <property type="match status" value="1"/>
</dbReference>
<organism evidence="4 5">
    <name type="scientific">Pelagibaculum spongiae</name>
    <dbReference type="NCBI Taxonomy" id="2080658"/>
    <lineage>
        <taxon>Bacteria</taxon>
        <taxon>Pseudomonadati</taxon>
        <taxon>Pseudomonadota</taxon>
        <taxon>Gammaproteobacteria</taxon>
        <taxon>Oceanospirillales</taxon>
        <taxon>Pelagibaculum</taxon>
    </lineage>
</organism>
<proteinExistence type="predicted"/>
<dbReference type="RefSeq" id="WP_116686703.1">
    <property type="nucleotide sequence ID" value="NZ_CAWNYD010000002.1"/>
</dbReference>
<dbReference type="Pfam" id="PF17918">
    <property type="entry name" value="TetR_C_15"/>
    <property type="match status" value="1"/>
</dbReference>
<evidence type="ECO:0000256" key="2">
    <source>
        <dbReference type="PROSITE-ProRule" id="PRU00335"/>
    </source>
</evidence>
<sequence length="214" mass="24710">MIKTQVRAVPSQNRSRERVDLILRCTVDVICEVGVNGAKTSEIARRAGISLASLYRYFPNKSSIIGMLAEQYLEELHTFLYQFIEDFKLQEIDQLIEKSFSFYLEKRGFVEILKGMGSMPELAEIKKRDRELVALTMQQAAVARYGDVTAEEVYPACWLISEMMFYLCQQATNQGPEKRMELFKELKLMIRGFVLTRMSELSPAFARDLQTFSE</sequence>